<evidence type="ECO:0000256" key="3">
    <source>
        <dbReference type="ARBA" id="ARBA00022692"/>
    </source>
</evidence>
<dbReference type="AlphaFoldDB" id="A0A0R1UZV6"/>
<comment type="subcellular location">
    <subcellularLocation>
        <location evidence="1">Membrane</location>
        <topology evidence="1">Multi-pass membrane protein</topology>
    </subcellularLocation>
</comment>
<dbReference type="GO" id="GO:0015093">
    <property type="term" value="F:ferrous iron transmembrane transporter activity"/>
    <property type="evidence" value="ECO:0007669"/>
    <property type="project" value="TreeGrafter"/>
</dbReference>
<accession>A0A0R1UZV6</accession>
<evidence type="ECO:0000256" key="1">
    <source>
        <dbReference type="ARBA" id="ARBA00004141"/>
    </source>
</evidence>
<feature type="transmembrane region" description="Helical" evidence="6">
    <location>
        <begin position="83"/>
        <end position="104"/>
    </location>
</feature>
<keyword evidence="9" id="KW-1185">Reference proteome</keyword>
<dbReference type="InterPro" id="IPR050291">
    <property type="entry name" value="CDF_Transporter"/>
</dbReference>
<proteinExistence type="predicted"/>
<dbReference type="GO" id="GO:0015341">
    <property type="term" value="F:zinc efflux antiporter activity"/>
    <property type="evidence" value="ECO:0007669"/>
    <property type="project" value="TreeGrafter"/>
</dbReference>
<dbReference type="EMBL" id="AZFQ01000036">
    <property type="protein sequence ID" value="KRL98839.1"/>
    <property type="molecule type" value="Genomic_DNA"/>
</dbReference>
<dbReference type="Pfam" id="PF01545">
    <property type="entry name" value="Cation_efflux"/>
    <property type="match status" value="1"/>
</dbReference>
<evidence type="ECO:0000256" key="2">
    <source>
        <dbReference type="ARBA" id="ARBA00022448"/>
    </source>
</evidence>
<dbReference type="InterPro" id="IPR027469">
    <property type="entry name" value="Cation_efflux_TMD_sf"/>
</dbReference>
<dbReference type="PATRIC" id="fig|1423801.4.peg.661"/>
<feature type="transmembrane region" description="Helical" evidence="6">
    <location>
        <begin position="42"/>
        <end position="62"/>
    </location>
</feature>
<feature type="transmembrane region" description="Helical" evidence="6">
    <location>
        <begin position="16"/>
        <end position="36"/>
    </location>
</feature>
<keyword evidence="3 6" id="KW-0812">Transmembrane</keyword>
<dbReference type="SUPFAM" id="SSF161111">
    <property type="entry name" value="Cation efflux protein transmembrane domain-like"/>
    <property type="match status" value="1"/>
</dbReference>
<gene>
    <name evidence="8" type="ORF">FD50_GL000652</name>
</gene>
<evidence type="ECO:0000256" key="6">
    <source>
        <dbReference type="SAM" id="Phobius"/>
    </source>
</evidence>
<protein>
    <submittedName>
        <fullName evidence="8">Cobalt-zinc-cadmium resistance protein</fullName>
    </submittedName>
</protein>
<evidence type="ECO:0000313" key="9">
    <source>
        <dbReference type="Proteomes" id="UP000051166"/>
    </source>
</evidence>
<dbReference type="STRING" id="1423801.FD50_GL000652"/>
<evidence type="ECO:0000256" key="5">
    <source>
        <dbReference type="ARBA" id="ARBA00023136"/>
    </source>
</evidence>
<name>A0A0R1UZV6_9LACO</name>
<sequence length="306" mass="34193">MSEQQMKQKKIEQRGLLAGIMVNLLMSIAGMTVFYLTQIEALFVDAYFTIITLLSGIVSFFISKFSEKTSQRFPQGFFVLEPLYSLFQAALTLTLLASSLLSVTQKALVYFTTGQGTVMQVGPVIPYEIVMVSLSWGLSWYYSKQNRLINHTSTMLSAESKSTLIDGIMSAGIGVVACVLLFIKEHSSLGFLLYTGDFFVTLTLILLTVRIPLHIMKNCFIEISGGTLTNKNLQQTINACVQTHLLPNFPIKQCLIYKTGMSLRVHVQLSSQLHTINNESLQHQKKLILKELSAHFAFIKLEICVA</sequence>
<feature type="transmembrane region" description="Helical" evidence="6">
    <location>
        <begin position="189"/>
        <end position="209"/>
    </location>
</feature>
<keyword evidence="2" id="KW-0813">Transport</keyword>
<dbReference type="PANTHER" id="PTHR43840">
    <property type="entry name" value="MITOCHONDRIAL METAL TRANSPORTER 1-RELATED"/>
    <property type="match status" value="1"/>
</dbReference>
<dbReference type="GO" id="GO:0015086">
    <property type="term" value="F:cadmium ion transmembrane transporter activity"/>
    <property type="evidence" value="ECO:0007669"/>
    <property type="project" value="TreeGrafter"/>
</dbReference>
<feature type="transmembrane region" description="Helical" evidence="6">
    <location>
        <begin position="124"/>
        <end position="142"/>
    </location>
</feature>
<evidence type="ECO:0000256" key="4">
    <source>
        <dbReference type="ARBA" id="ARBA00022989"/>
    </source>
</evidence>
<dbReference type="Gene3D" id="1.20.1510.10">
    <property type="entry name" value="Cation efflux protein transmembrane domain"/>
    <property type="match status" value="1"/>
</dbReference>
<dbReference type="InterPro" id="IPR058533">
    <property type="entry name" value="Cation_efflux_TM"/>
</dbReference>
<keyword evidence="5 6" id="KW-0472">Membrane</keyword>
<dbReference type="GO" id="GO:0005886">
    <property type="term" value="C:plasma membrane"/>
    <property type="evidence" value="ECO:0007669"/>
    <property type="project" value="TreeGrafter"/>
</dbReference>
<dbReference type="PANTHER" id="PTHR43840:SF15">
    <property type="entry name" value="MITOCHONDRIAL METAL TRANSPORTER 1-RELATED"/>
    <property type="match status" value="1"/>
</dbReference>
<evidence type="ECO:0000313" key="8">
    <source>
        <dbReference type="EMBL" id="KRL98839.1"/>
    </source>
</evidence>
<dbReference type="Proteomes" id="UP000051166">
    <property type="component" value="Unassembled WGS sequence"/>
</dbReference>
<reference evidence="8 9" key="1">
    <citation type="journal article" date="2015" name="Genome Announc.">
        <title>Expanding the biotechnology potential of lactobacilli through comparative genomics of 213 strains and associated genera.</title>
        <authorList>
            <person name="Sun Z."/>
            <person name="Harris H.M."/>
            <person name="McCann A."/>
            <person name="Guo C."/>
            <person name="Argimon S."/>
            <person name="Zhang W."/>
            <person name="Yang X."/>
            <person name="Jeffery I.B."/>
            <person name="Cooney J.C."/>
            <person name="Kagawa T.F."/>
            <person name="Liu W."/>
            <person name="Song Y."/>
            <person name="Salvetti E."/>
            <person name="Wrobel A."/>
            <person name="Rasinkangas P."/>
            <person name="Parkhill J."/>
            <person name="Rea M.C."/>
            <person name="O'Sullivan O."/>
            <person name="Ritari J."/>
            <person name="Douillard F.P."/>
            <person name="Paul Ross R."/>
            <person name="Yang R."/>
            <person name="Briner A.E."/>
            <person name="Felis G.E."/>
            <person name="de Vos W.M."/>
            <person name="Barrangou R."/>
            <person name="Klaenhammer T.R."/>
            <person name="Caufield P.W."/>
            <person name="Cui Y."/>
            <person name="Zhang H."/>
            <person name="O'Toole P.W."/>
        </authorList>
    </citation>
    <scope>NUCLEOTIDE SEQUENCE [LARGE SCALE GENOMIC DNA]</scope>
    <source>
        <strain evidence="8 9">DSM 16230</strain>
    </source>
</reference>
<keyword evidence="4 6" id="KW-1133">Transmembrane helix</keyword>
<feature type="domain" description="Cation efflux protein transmembrane" evidence="7">
    <location>
        <begin position="16"/>
        <end position="220"/>
    </location>
</feature>
<comment type="caution">
    <text evidence="8">The sequence shown here is derived from an EMBL/GenBank/DDBJ whole genome shotgun (WGS) entry which is preliminary data.</text>
</comment>
<evidence type="ECO:0000259" key="7">
    <source>
        <dbReference type="Pfam" id="PF01545"/>
    </source>
</evidence>
<dbReference type="GO" id="GO:0006882">
    <property type="term" value="P:intracellular zinc ion homeostasis"/>
    <property type="evidence" value="ECO:0007669"/>
    <property type="project" value="TreeGrafter"/>
</dbReference>
<feature type="transmembrane region" description="Helical" evidence="6">
    <location>
        <begin position="163"/>
        <end position="183"/>
    </location>
</feature>
<organism evidence="8 9">
    <name type="scientific">Liquorilactobacillus satsumensis DSM 16230 = JCM 12392</name>
    <dbReference type="NCBI Taxonomy" id="1423801"/>
    <lineage>
        <taxon>Bacteria</taxon>
        <taxon>Bacillati</taxon>
        <taxon>Bacillota</taxon>
        <taxon>Bacilli</taxon>
        <taxon>Lactobacillales</taxon>
        <taxon>Lactobacillaceae</taxon>
        <taxon>Liquorilactobacillus</taxon>
    </lineage>
</organism>